<gene>
    <name evidence="2" type="ORF">Q8A49_08090</name>
</gene>
<dbReference type="InterPro" id="IPR001387">
    <property type="entry name" value="Cro/C1-type_HTH"/>
</dbReference>
<dbReference type="Gene3D" id="1.10.260.40">
    <property type="entry name" value="lambda repressor-like DNA-binding domains"/>
    <property type="match status" value="1"/>
</dbReference>
<dbReference type="InterPro" id="IPR010982">
    <property type="entry name" value="Lambda_DNA-bd_dom_sf"/>
</dbReference>
<sequence length="282" mass="31264">MAPRKPATIGQRRLSAELRRMREARGMTVEEARLALGWSSGRLNHMEGTRMSVPDVSALNALMDLYEVQETSRREALLSLRLQAREKPWWQAYDDVLDDGYIGLEALASRISAFHPIVVPGLLQTADYAAASARASLTRTEDEISRIVDARMERQKLLTKPNAPEFRCVIDQAALMRVASVPELAHEQLTHLVQIAEAANTVTLQVLPLDVGLHGCMHGSTVILDFERDLDPNIVYLETRGHGVYLEQPSQVAEYRTALDSVAANALSQADSIELLANLITD</sequence>
<proteinExistence type="predicted"/>
<dbReference type="Pfam" id="PF13560">
    <property type="entry name" value="HTH_31"/>
    <property type="match status" value="1"/>
</dbReference>
<dbReference type="PROSITE" id="PS50943">
    <property type="entry name" value="HTH_CROC1"/>
    <property type="match status" value="1"/>
</dbReference>
<organism evidence="2 3">
    <name type="scientific">Nocardiopsis tropica</name>
    <dbReference type="NCBI Taxonomy" id="109330"/>
    <lineage>
        <taxon>Bacteria</taxon>
        <taxon>Bacillati</taxon>
        <taxon>Actinomycetota</taxon>
        <taxon>Actinomycetes</taxon>
        <taxon>Streptosporangiales</taxon>
        <taxon>Nocardiopsidaceae</taxon>
        <taxon>Nocardiopsis</taxon>
    </lineage>
</organism>
<dbReference type="CDD" id="cd00093">
    <property type="entry name" value="HTH_XRE"/>
    <property type="match status" value="1"/>
</dbReference>
<dbReference type="RefSeq" id="WP_330157674.1">
    <property type="nucleotide sequence ID" value="NZ_BAAAJA010000046.1"/>
</dbReference>
<dbReference type="SUPFAM" id="SSF47413">
    <property type="entry name" value="lambda repressor-like DNA-binding domains"/>
    <property type="match status" value="1"/>
</dbReference>
<comment type="caution">
    <text evidence="2">The sequence shown here is derived from an EMBL/GenBank/DDBJ whole genome shotgun (WGS) entry which is preliminary data.</text>
</comment>
<dbReference type="Pfam" id="PF19054">
    <property type="entry name" value="DUF5753"/>
    <property type="match status" value="1"/>
</dbReference>
<dbReference type="Proteomes" id="UP001348641">
    <property type="component" value="Unassembled WGS sequence"/>
</dbReference>
<accession>A0ABU7KMD4</accession>
<dbReference type="EMBL" id="JAUUCC010000015">
    <property type="protein sequence ID" value="MEE2050455.1"/>
    <property type="molecule type" value="Genomic_DNA"/>
</dbReference>
<protein>
    <submittedName>
        <fullName evidence="2">Helix-turn-helix transcriptional regulator</fullName>
    </submittedName>
</protein>
<dbReference type="InterPro" id="IPR043917">
    <property type="entry name" value="DUF5753"/>
</dbReference>
<name>A0ABU7KMD4_9ACTN</name>
<evidence type="ECO:0000259" key="1">
    <source>
        <dbReference type="PROSITE" id="PS50943"/>
    </source>
</evidence>
<feature type="domain" description="HTH cro/C1-type" evidence="1">
    <location>
        <begin position="18"/>
        <end position="74"/>
    </location>
</feature>
<reference evidence="2 3" key="1">
    <citation type="submission" date="2023-07" db="EMBL/GenBank/DDBJ databases">
        <authorList>
            <person name="Girao M."/>
            <person name="Carvalho M.F."/>
        </authorList>
    </citation>
    <scope>NUCLEOTIDE SEQUENCE [LARGE SCALE GENOMIC DNA]</scope>
    <source>
        <strain evidence="2 3">66/93</strain>
    </source>
</reference>
<evidence type="ECO:0000313" key="3">
    <source>
        <dbReference type="Proteomes" id="UP001348641"/>
    </source>
</evidence>
<evidence type="ECO:0000313" key="2">
    <source>
        <dbReference type="EMBL" id="MEE2050455.1"/>
    </source>
</evidence>